<evidence type="ECO:0000313" key="3">
    <source>
        <dbReference type="Proteomes" id="UP000282423"/>
    </source>
</evidence>
<feature type="chain" id="PRO_5019486814" description="SH3 domain-containing protein" evidence="1">
    <location>
        <begin position="23"/>
        <end position="247"/>
    </location>
</feature>
<reference evidence="2 3" key="1">
    <citation type="submission" date="2018-10" db="EMBL/GenBank/DDBJ databases">
        <title>Sphingobacterium sp. M05W1-28.</title>
        <authorList>
            <person name="Cai H."/>
        </authorList>
    </citation>
    <scope>NUCLEOTIDE SEQUENCE [LARGE SCALE GENOMIC DNA]</scope>
    <source>
        <strain evidence="2 3">M05W1-28</strain>
    </source>
</reference>
<dbReference type="EMBL" id="RBWS01000007">
    <property type="protein sequence ID" value="RKO71769.1"/>
    <property type="molecule type" value="Genomic_DNA"/>
</dbReference>
<feature type="signal peptide" evidence="1">
    <location>
        <begin position="1"/>
        <end position="22"/>
    </location>
</feature>
<evidence type="ECO:0008006" key="4">
    <source>
        <dbReference type="Google" id="ProtNLM"/>
    </source>
</evidence>
<keyword evidence="1" id="KW-0732">Signal</keyword>
<dbReference type="RefSeq" id="WP_121123841.1">
    <property type="nucleotide sequence ID" value="NZ_RBWS01000007.1"/>
</dbReference>
<evidence type="ECO:0000313" key="2">
    <source>
        <dbReference type="EMBL" id="RKO71769.1"/>
    </source>
</evidence>
<comment type="caution">
    <text evidence="2">The sequence shown here is derived from an EMBL/GenBank/DDBJ whole genome shotgun (WGS) entry which is preliminary data.</text>
</comment>
<keyword evidence="3" id="KW-1185">Reference proteome</keyword>
<gene>
    <name evidence="2" type="ORF">D7322_10180</name>
</gene>
<organism evidence="2 3">
    <name type="scientific">Sphingobacterium puteale</name>
    <dbReference type="NCBI Taxonomy" id="2420510"/>
    <lineage>
        <taxon>Bacteria</taxon>
        <taxon>Pseudomonadati</taxon>
        <taxon>Bacteroidota</taxon>
        <taxon>Sphingobacteriia</taxon>
        <taxon>Sphingobacteriales</taxon>
        <taxon>Sphingobacteriaceae</taxon>
        <taxon>Sphingobacterium</taxon>
    </lineage>
</organism>
<dbReference type="AlphaFoldDB" id="A0A420W037"/>
<sequence>MLRLPHRICLLALSIAPFFLNAQTKEAGLLLPTVDTLRYTSNYCCILSPKNGFKLYDTPNGKVIGKLKMEIREDDNQSPYFIYFVTADDKKKLTTENFKLIGNEVYAIPFYEKLDGFIRVLTKMGNYWISVKELDNMSFSAKPWINFLLEENEKVLGYYAKAPGLRIRKEPNTSSDIIEAIRGDLFEIKLSNQIKGQWCKVRVTKYREHPCETDLDDKDNIERIIQGWLKIIDDEGNSNLWYYAKGC</sequence>
<name>A0A420W037_9SPHI</name>
<proteinExistence type="predicted"/>
<dbReference type="Proteomes" id="UP000282423">
    <property type="component" value="Unassembled WGS sequence"/>
</dbReference>
<protein>
    <recommendedName>
        <fullName evidence="4">SH3 domain-containing protein</fullName>
    </recommendedName>
</protein>
<dbReference type="OrthoDB" id="892146at2"/>
<accession>A0A420W037</accession>
<evidence type="ECO:0000256" key="1">
    <source>
        <dbReference type="SAM" id="SignalP"/>
    </source>
</evidence>